<evidence type="ECO:0000313" key="2">
    <source>
        <dbReference type="Proteomes" id="UP000315700"/>
    </source>
</evidence>
<gene>
    <name evidence="1" type="ORF">Pan44_19020</name>
</gene>
<dbReference type="OrthoDB" id="281003at2"/>
<keyword evidence="2" id="KW-1185">Reference proteome</keyword>
<reference evidence="1 2" key="1">
    <citation type="submission" date="2019-02" db="EMBL/GenBank/DDBJ databases">
        <title>Deep-cultivation of Planctomycetes and their phenomic and genomic characterization uncovers novel biology.</title>
        <authorList>
            <person name="Wiegand S."/>
            <person name="Jogler M."/>
            <person name="Boedeker C."/>
            <person name="Pinto D."/>
            <person name="Vollmers J."/>
            <person name="Rivas-Marin E."/>
            <person name="Kohn T."/>
            <person name="Peeters S.H."/>
            <person name="Heuer A."/>
            <person name="Rast P."/>
            <person name="Oberbeckmann S."/>
            <person name="Bunk B."/>
            <person name="Jeske O."/>
            <person name="Meyerdierks A."/>
            <person name="Storesund J.E."/>
            <person name="Kallscheuer N."/>
            <person name="Luecker S."/>
            <person name="Lage O.M."/>
            <person name="Pohl T."/>
            <person name="Merkel B.J."/>
            <person name="Hornburger P."/>
            <person name="Mueller R.-W."/>
            <person name="Bruemmer F."/>
            <person name="Labrenz M."/>
            <person name="Spormann A.M."/>
            <person name="Op den Camp H."/>
            <person name="Overmann J."/>
            <person name="Amann R."/>
            <person name="Jetten M.S.M."/>
            <person name="Mascher T."/>
            <person name="Medema M.H."/>
            <person name="Devos D.P."/>
            <person name="Kaster A.-K."/>
            <person name="Ovreas L."/>
            <person name="Rohde M."/>
            <person name="Galperin M.Y."/>
            <person name="Jogler C."/>
        </authorList>
    </citation>
    <scope>NUCLEOTIDE SEQUENCE [LARGE SCALE GENOMIC DNA]</scope>
    <source>
        <strain evidence="1 2">Pan44</strain>
    </source>
</reference>
<dbReference type="Proteomes" id="UP000315700">
    <property type="component" value="Chromosome"/>
</dbReference>
<proteinExistence type="predicted"/>
<dbReference type="KEGG" id="ccos:Pan44_19020"/>
<dbReference type="RefSeq" id="WP_145029447.1">
    <property type="nucleotide sequence ID" value="NZ_CP036271.1"/>
</dbReference>
<name>A0A517SCQ0_9PLAN</name>
<accession>A0A517SCQ0</accession>
<organism evidence="1 2">
    <name type="scientific">Caulifigura coniformis</name>
    <dbReference type="NCBI Taxonomy" id="2527983"/>
    <lineage>
        <taxon>Bacteria</taxon>
        <taxon>Pseudomonadati</taxon>
        <taxon>Planctomycetota</taxon>
        <taxon>Planctomycetia</taxon>
        <taxon>Planctomycetales</taxon>
        <taxon>Planctomycetaceae</taxon>
        <taxon>Caulifigura</taxon>
    </lineage>
</organism>
<protein>
    <submittedName>
        <fullName evidence="1">Uncharacterized protein</fullName>
    </submittedName>
</protein>
<dbReference type="AlphaFoldDB" id="A0A517SCQ0"/>
<sequence length="135" mass="15127">MAEADILARFRPKGDVGTAPSDPEGAIDDHVAFGWLRGLRDRAIALELRRRNGNITALPYAYLQKIEFNPSQGLFLTFAGDRFKIEGRNLNAEVKPGVKLFEGLCRHKVTFIQESPQLDQFSDDDRLVVIDSITP</sequence>
<dbReference type="EMBL" id="CP036271">
    <property type="protein sequence ID" value="QDT53876.1"/>
    <property type="molecule type" value="Genomic_DNA"/>
</dbReference>
<evidence type="ECO:0000313" key="1">
    <source>
        <dbReference type="EMBL" id="QDT53876.1"/>
    </source>
</evidence>
<dbReference type="InParanoid" id="A0A517SCQ0"/>